<proteinExistence type="predicted"/>
<gene>
    <name evidence="2" type="ORF">SK128_012460</name>
</gene>
<evidence type="ECO:0000313" key="3">
    <source>
        <dbReference type="Proteomes" id="UP001381693"/>
    </source>
</evidence>
<dbReference type="EMBL" id="JAXCGZ010020911">
    <property type="protein sequence ID" value="KAK7063203.1"/>
    <property type="molecule type" value="Genomic_DNA"/>
</dbReference>
<keyword evidence="3" id="KW-1185">Reference proteome</keyword>
<name>A0AAN8ZR11_HALRR</name>
<keyword evidence="1" id="KW-0812">Transmembrane</keyword>
<sequence length="92" mass="10383">MQFDIRSQQEITHTALKYKEFAFFRIAHMFEGGLIDKWFAEDLLTNKVNAPKEETKSATSSMTIVHLQAAFYLLLGGLCMAALVLLAEILMA</sequence>
<evidence type="ECO:0000313" key="2">
    <source>
        <dbReference type="EMBL" id="KAK7063203.1"/>
    </source>
</evidence>
<organism evidence="2 3">
    <name type="scientific">Halocaridina rubra</name>
    <name type="common">Hawaiian red shrimp</name>
    <dbReference type="NCBI Taxonomy" id="373956"/>
    <lineage>
        <taxon>Eukaryota</taxon>
        <taxon>Metazoa</taxon>
        <taxon>Ecdysozoa</taxon>
        <taxon>Arthropoda</taxon>
        <taxon>Crustacea</taxon>
        <taxon>Multicrustacea</taxon>
        <taxon>Malacostraca</taxon>
        <taxon>Eumalacostraca</taxon>
        <taxon>Eucarida</taxon>
        <taxon>Decapoda</taxon>
        <taxon>Pleocyemata</taxon>
        <taxon>Caridea</taxon>
        <taxon>Atyoidea</taxon>
        <taxon>Atyidae</taxon>
        <taxon>Halocaridina</taxon>
    </lineage>
</organism>
<reference evidence="2 3" key="1">
    <citation type="submission" date="2023-11" db="EMBL/GenBank/DDBJ databases">
        <title>Halocaridina rubra genome assembly.</title>
        <authorList>
            <person name="Smith C."/>
        </authorList>
    </citation>
    <scope>NUCLEOTIDE SEQUENCE [LARGE SCALE GENOMIC DNA]</scope>
    <source>
        <strain evidence="2">EP-1</strain>
        <tissue evidence="2">Whole</tissue>
    </source>
</reference>
<accession>A0AAN8ZR11</accession>
<keyword evidence="1" id="KW-0472">Membrane</keyword>
<keyword evidence="1" id="KW-1133">Transmembrane helix</keyword>
<dbReference type="AlphaFoldDB" id="A0AAN8ZR11"/>
<evidence type="ECO:0000256" key="1">
    <source>
        <dbReference type="SAM" id="Phobius"/>
    </source>
</evidence>
<protein>
    <submittedName>
        <fullName evidence="2">Uncharacterized protein</fullName>
    </submittedName>
</protein>
<dbReference type="Proteomes" id="UP001381693">
    <property type="component" value="Unassembled WGS sequence"/>
</dbReference>
<feature type="transmembrane region" description="Helical" evidence="1">
    <location>
        <begin position="69"/>
        <end position="91"/>
    </location>
</feature>
<comment type="caution">
    <text evidence="2">The sequence shown here is derived from an EMBL/GenBank/DDBJ whole genome shotgun (WGS) entry which is preliminary data.</text>
</comment>